<gene>
    <name evidence="1" type="ORF">Tci_921584</name>
</gene>
<evidence type="ECO:0000313" key="1">
    <source>
        <dbReference type="EMBL" id="GFD49615.1"/>
    </source>
</evidence>
<dbReference type="AlphaFoldDB" id="A0A699WPT4"/>
<organism evidence="1">
    <name type="scientific">Tanacetum cinerariifolium</name>
    <name type="common">Dalmatian daisy</name>
    <name type="synonym">Chrysanthemum cinerariifolium</name>
    <dbReference type="NCBI Taxonomy" id="118510"/>
    <lineage>
        <taxon>Eukaryota</taxon>
        <taxon>Viridiplantae</taxon>
        <taxon>Streptophyta</taxon>
        <taxon>Embryophyta</taxon>
        <taxon>Tracheophyta</taxon>
        <taxon>Spermatophyta</taxon>
        <taxon>Magnoliopsida</taxon>
        <taxon>eudicotyledons</taxon>
        <taxon>Gunneridae</taxon>
        <taxon>Pentapetalae</taxon>
        <taxon>asterids</taxon>
        <taxon>campanulids</taxon>
        <taxon>Asterales</taxon>
        <taxon>Asteraceae</taxon>
        <taxon>Asteroideae</taxon>
        <taxon>Anthemideae</taxon>
        <taxon>Anthemidinae</taxon>
        <taxon>Tanacetum</taxon>
    </lineage>
</organism>
<sequence>AELYSKHDPVMVVSLAGRTIQDAKMFEQLVDHLHMSHTPEVGFPPSDK</sequence>
<protein>
    <submittedName>
        <fullName evidence="1">Uncharacterized protein</fullName>
    </submittedName>
</protein>
<feature type="non-terminal residue" evidence="1">
    <location>
        <position position="1"/>
    </location>
</feature>
<proteinExistence type="predicted"/>
<name>A0A699WPT4_TANCI</name>
<reference evidence="1" key="1">
    <citation type="journal article" date="2019" name="Sci. Rep.">
        <title>Draft genome of Tanacetum cinerariifolium, the natural source of mosquito coil.</title>
        <authorList>
            <person name="Yamashiro T."/>
            <person name="Shiraishi A."/>
            <person name="Satake H."/>
            <person name="Nakayama K."/>
        </authorList>
    </citation>
    <scope>NUCLEOTIDE SEQUENCE</scope>
</reference>
<comment type="caution">
    <text evidence="1">The sequence shown here is derived from an EMBL/GenBank/DDBJ whole genome shotgun (WGS) entry which is preliminary data.</text>
</comment>
<dbReference type="EMBL" id="BKCJ011744664">
    <property type="protein sequence ID" value="GFD49615.1"/>
    <property type="molecule type" value="Genomic_DNA"/>
</dbReference>
<accession>A0A699WPT4</accession>